<gene>
    <name evidence="1" type="ordered locus">NEQ193</name>
</gene>
<dbReference type="STRING" id="228908.NEQ193"/>
<sequence length="136" mass="15679">MDIETDIEFPKNIVGNVLKLLNKDNYKITDIVDDILYYEGTKNFIVYEKDDKLVALIFDKINLSESCEEVLSPIGWADLIISIIKESHPKYEPCIIIFYNLHGEKAIIVNEKGAKTFDELCLHKVKNMDQLLNLES</sequence>
<reference evidence="1 2" key="1">
    <citation type="journal article" date="2003" name="Proc. Natl. Acad. Sci. U.S.A.">
        <title>The genome of Nanoarchaeum equitans: insights into early archaeal evolution and derived parasitism.</title>
        <authorList>
            <person name="Waters E."/>
            <person name="Hohn M.J."/>
            <person name="Ahel I."/>
            <person name="Graham D.E."/>
            <person name="Adams M.D."/>
            <person name="Barnstead M."/>
            <person name="Beeson K.Y."/>
            <person name="Bibbs L."/>
            <person name="Bolanos R."/>
            <person name="Keller M."/>
            <person name="Kretz K."/>
            <person name="Lin X."/>
            <person name="Mathur E."/>
            <person name="Ni J."/>
            <person name="Podar M."/>
            <person name="Richardson T."/>
            <person name="Sutton G.G."/>
            <person name="Simon M."/>
            <person name="Soll D."/>
            <person name="Stetter K.O."/>
            <person name="Short J.M."/>
            <person name="Noordewier M."/>
        </authorList>
    </citation>
    <scope>NUCLEOTIDE SEQUENCE [LARGE SCALE GENOMIC DNA]</scope>
    <source>
        <strain evidence="1 2">Kin4-M</strain>
    </source>
</reference>
<dbReference type="KEGG" id="neq:NEQ193"/>
<dbReference type="AlphaFoldDB" id="Q74NC5"/>
<organism evidence="1 2">
    <name type="scientific">Nanoarchaeum equitans (strain Kin4-M)</name>
    <dbReference type="NCBI Taxonomy" id="228908"/>
    <lineage>
        <taxon>Archaea</taxon>
        <taxon>Nanobdellota</taxon>
        <taxon>Candidatus Nanoarchaeia</taxon>
        <taxon>Nanoarchaeales</taxon>
        <taxon>Nanoarchaeaceae</taxon>
        <taxon>Nanoarchaeum</taxon>
    </lineage>
</organism>
<dbReference type="EnsemblBacteria" id="AAR39046">
    <property type="protein sequence ID" value="AAR39046"/>
    <property type="gene ID" value="NEQ193"/>
</dbReference>
<dbReference type="Proteomes" id="UP000000578">
    <property type="component" value="Chromosome"/>
</dbReference>
<name>Q74NC5_NANEQ</name>
<dbReference type="HOGENOM" id="CLU_1870784_0_0_2"/>
<dbReference type="EMBL" id="AE017199">
    <property type="protein sequence ID" value="AAR39046.1"/>
    <property type="molecule type" value="Genomic_DNA"/>
</dbReference>
<proteinExistence type="predicted"/>
<evidence type="ECO:0000313" key="1">
    <source>
        <dbReference type="EMBL" id="AAR39046.1"/>
    </source>
</evidence>
<accession>Q74NC5</accession>
<dbReference type="BioCyc" id="NEQU228908:GJB6-207-MONOMER"/>
<evidence type="ECO:0000313" key="2">
    <source>
        <dbReference type="Proteomes" id="UP000000578"/>
    </source>
</evidence>
<protein>
    <submittedName>
        <fullName evidence="1">NEQ193</fullName>
    </submittedName>
</protein>
<keyword evidence="2" id="KW-1185">Reference proteome</keyword>